<organism evidence="2 3">
    <name type="scientific">Alteromonas macleodii</name>
    <name type="common">Pseudoalteromonas macleodii</name>
    <dbReference type="NCBI Taxonomy" id="28108"/>
    <lineage>
        <taxon>Bacteria</taxon>
        <taxon>Pseudomonadati</taxon>
        <taxon>Pseudomonadota</taxon>
        <taxon>Gammaproteobacteria</taxon>
        <taxon>Alteromonadales</taxon>
        <taxon>Alteromonadaceae</taxon>
        <taxon>Alteromonas/Salinimonas group</taxon>
        <taxon>Alteromonas</taxon>
    </lineage>
</organism>
<feature type="transmembrane region" description="Helical" evidence="1">
    <location>
        <begin position="45"/>
        <end position="67"/>
    </location>
</feature>
<comment type="caution">
    <text evidence="2">The sequence shown here is derived from an EMBL/GenBank/DDBJ whole genome shotgun (WGS) entry which is preliminary data.</text>
</comment>
<dbReference type="EMBL" id="MIPY01000008">
    <property type="protein sequence ID" value="OES33945.1"/>
    <property type="molecule type" value="Genomic_DNA"/>
</dbReference>
<keyword evidence="1" id="KW-0812">Transmembrane</keyword>
<keyword evidence="1" id="KW-0472">Membrane</keyword>
<evidence type="ECO:0000313" key="2">
    <source>
        <dbReference type="EMBL" id="OES33945.1"/>
    </source>
</evidence>
<accession>A0A1E7DF44</accession>
<evidence type="ECO:0000313" key="3">
    <source>
        <dbReference type="Proteomes" id="UP000095392"/>
    </source>
</evidence>
<feature type="transmembrane region" description="Helical" evidence="1">
    <location>
        <begin position="21"/>
        <end position="39"/>
    </location>
</feature>
<dbReference type="Proteomes" id="UP000095392">
    <property type="component" value="Unassembled WGS sequence"/>
</dbReference>
<reference evidence="2 3" key="1">
    <citation type="submission" date="2016-09" db="EMBL/GenBank/DDBJ databases">
        <title>Draft Genome Sequence of four Alteromonas macleodii strains isolated from copper coupons and grown long-term at elevated copper levels.</title>
        <authorList>
            <person name="Cusick K."/>
            <person name="Dale J."/>
            <person name="Little B."/>
            <person name="Biffinger J."/>
        </authorList>
    </citation>
    <scope>NUCLEOTIDE SEQUENCE [LARGE SCALE GENOMIC DNA]</scope>
    <source>
        <strain evidence="2 3">KCP01</strain>
    </source>
</reference>
<keyword evidence="1" id="KW-1133">Transmembrane helix</keyword>
<evidence type="ECO:0000256" key="1">
    <source>
        <dbReference type="SAM" id="Phobius"/>
    </source>
</evidence>
<sequence length="73" mass="8297">MAYKFKFFAQPVISNIRTFCEAALVEFTIGLICAVFAYASYGVFIHLFVACVVISIACFCLSIYNLYSLFYYS</sequence>
<dbReference type="AlphaFoldDB" id="A0A1E7DF44"/>
<gene>
    <name evidence="2" type="ORF">BFV95_1833</name>
</gene>
<name>A0A1E7DF44_ALTMA</name>
<keyword evidence="3" id="KW-1185">Reference proteome</keyword>
<proteinExistence type="predicted"/>
<protein>
    <submittedName>
        <fullName evidence="2">Membrane protein</fullName>
    </submittedName>
</protein>